<dbReference type="Proteomes" id="UP000062475">
    <property type="component" value="Chromosome"/>
</dbReference>
<accession>A0A088E5Q8</accession>
<evidence type="ECO:0000313" key="9">
    <source>
        <dbReference type="Proteomes" id="UP000056255"/>
    </source>
</evidence>
<proteinExistence type="predicted"/>
<evidence type="ECO:0000313" key="4">
    <source>
        <dbReference type="EMBL" id="AKV76885.1"/>
    </source>
</evidence>
<sequence length="125" mass="14664">MPAYKDLYDMVKKAIESEMREMENLVELMSNEIRESVERESCLVPLYSEQRRENELIYIVDVPHLKEETVYVKLDGQNLELSCTNSRGVKYRLKVKIPKELEGSEVKVSRVKGRITLRLVKTETK</sequence>
<dbReference type="EMBL" id="CP012172">
    <property type="protein sequence ID" value="AKV74648.1"/>
    <property type="molecule type" value="Genomic_DNA"/>
</dbReference>
<dbReference type="InterPro" id="IPR008978">
    <property type="entry name" value="HSP20-like_chaperone"/>
</dbReference>
<dbReference type="GeneID" id="91756172"/>
<evidence type="ECO:0000256" key="1">
    <source>
        <dbReference type="SAM" id="Coils"/>
    </source>
</evidence>
<evidence type="ECO:0000313" key="6">
    <source>
        <dbReference type="EMBL" id="AKV81381.1"/>
    </source>
</evidence>
<dbReference type="Proteomes" id="UP000068832">
    <property type="component" value="Chromosome"/>
</dbReference>
<evidence type="ECO:0000313" key="3">
    <source>
        <dbReference type="EMBL" id="AKV74648.1"/>
    </source>
</evidence>
<reference evidence="2 8" key="1">
    <citation type="journal article" date="2014" name="J. Bacteriol.">
        <title>Role of an Archaeal PitA Transporter in the Copper and Arsenic Resistance of Metallosphaera sedula, an Extreme Thermoacidophile.</title>
        <authorList>
            <person name="McCarthy S."/>
            <person name="Ai C."/>
            <person name="Wheaton G."/>
            <person name="Tevatia R."/>
            <person name="Eckrich V."/>
            <person name="Kelly R."/>
            <person name="Blum P."/>
        </authorList>
    </citation>
    <scope>NUCLEOTIDE SEQUENCE [LARGE SCALE GENOMIC DNA]</scope>
    <source>
        <strain evidence="2 8">CuR1</strain>
    </source>
</reference>
<dbReference type="SUPFAM" id="SSF49764">
    <property type="entry name" value="HSP20-like chaperones"/>
    <property type="match status" value="1"/>
</dbReference>
<reference evidence="10 11" key="2">
    <citation type="journal article" date="2015" name="Genome Announc.">
        <title>Complete Genome Sequences of Evolved Arsenate-Resistant Metallosphaera sedula Strains.</title>
        <authorList>
            <person name="Ai C."/>
            <person name="McCarthy S."/>
            <person name="Schackwitz W."/>
            <person name="Martin J."/>
            <person name="Lipzen A."/>
            <person name="Blum P."/>
        </authorList>
    </citation>
    <scope>NUCLEOTIDE SEQUENCE [LARGE SCALE GENOMIC DNA]</scope>
    <source>
        <strain evidence="5 11">ARS120-1</strain>
        <strain evidence="6 10">ARS120-2</strain>
        <strain evidence="3 13">ARS50-1</strain>
        <strain evidence="4 12">ARS50-2</strain>
    </source>
</reference>
<evidence type="ECO:0000313" key="7">
    <source>
        <dbReference type="EMBL" id="AKV83616.1"/>
    </source>
</evidence>
<dbReference type="RefSeq" id="WP_012021602.1">
    <property type="nucleotide sequence ID" value="NZ_AP019770.1"/>
</dbReference>
<evidence type="ECO:0000313" key="12">
    <source>
        <dbReference type="Proteomes" id="UP000062475"/>
    </source>
</evidence>
<evidence type="ECO:0000313" key="8">
    <source>
        <dbReference type="Proteomes" id="UP000029084"/>
    </source>
</evidence>
<dbReference type="EMBL" id="CP012176">
    <property type="protein sequence ID" value="AKV83616.1"/>
    <property type="molecule type" value="Genomic_DNA"/>
</dbReference>
<dbReference type="PATRIC" id="fig|43687.5.peg.1793"/>
<dbReference type="Proteomes" id="UP000062398">
    <property type="component" value="Chromosome"/>
</dbReference>
<dbReference type="Proteomes" id="UP000029084">
    <property type="component" value="Chromosome"/>
</dbReference>
<dbReference type="Proteomes" id="UP000056255">
    <property type="component" value="Chromosome"/>
</dbReference>
<protein>
    <recommendedName>
        <fullName evidence="14">Hsp20/alpha crystallin family protein</fullName>
    </recommendedName>
</protein>
<organism evidence="2 8">
    <name type="scientific">Metallosphaera sedula</name>
    <dbReference type="NCBI Taxonomy" id="43687"/>
    <lineage>
        <taxon>Archaea</taxon>
        <taxon>Thermoproteota</taxon>
        <taxon>Thermoprotei</taxon>
        <taxon>Sulfolobales</taxon>
        <taxon>Sulfolobaceae</taxon>
        <taxon>Metallosphaera</taxon>
    </lineage>
</organism>
<keyword evidence="1" id="KW-0175">Coiled coil</keyword>
<evidence type="ECO:0000313" key="11">
    <source>
        <dbReference type="Proteomes" id="UP000062398"/>
    </source>
</evidence>
<feature type="coiled-coil region" evidence="1">
    <location>
        <begin position="12"/>
        <end position="39"/>
    </location>
</feature>
<evidence type="ECO:0000313" key="13">
    <source>
        <dbReference type="Proteomes" id="UP000068832"/>
    </source>
</evidence>
<dbReference type="EMBL" id="CP012174">
    <property type="protein sequence ID" value="AKV79136.1"/>
    <property type="molecule type" value="Genomic_DNA"/>
</dbReference>
<dbReference type="EMBL" id="CP012175">
    <property type="protein sequence ID" value="AKV81381.1"/>
    <property type="molecule type" value="Genomic_DNA"/>
</dbReference>
<name>A0A088E5Q8_9CREN</name>
<dbReference type="CDD" id="cd06463">
    <property type="entry name" value="p23_like"/>
    <property type="match status" value="1"/>
</dbReference>
<evidence type="ECO:0000313" key="10">
    <source>
        <dbReference type="Proteomes" id="UP000061362"/>
    </source>
</evidence>
<dbReference type="EMBL" id="CP008822">
    <property type="protein sequence ID" value="AIM27799.1"/>
    <property type="molecule type" value="Genomic_DNA"/>
</dbReference>
<evidence type="ECO:0000313" key="5">
    <source>
        <dbReference type="EMBL" id="AKV79136.1"/>
    </source>
</evidence>
<evidence type="ECO:0000313" key="2">
    <source>
        <dbReference type="EMBL" id="AIM27799.1"/>
    </source>
</evidence>
<reference evidence="7 9" key="3">
    <citation type="submission" date="2015-07" db="EMBL/GenBank/DDBJ databases">
        <title>Physiological, transcriptional responses and genome re-sequencing of acid resistant extremely thermoacidophilic Metallosphaera sedula SARC-M1.</title>
        <authorList>
            <person name="Ai C."/>
            <person name="McCarthy S."/>
            <person name="Eckrich V."/>
            <person name="Rudrappa D."/>
            <person name="Qiu G."/>
            <person name="Blum P."/>
        </authorList>
    </citation>
    <scope>NUCLEOTIDE SEQUENCE [LARGE SCALE GENOMIC DNA]</scope>
    <source>
        <strain evidence="7 9">SARC-M1</strain>
    </source>
</reference>
<dbReference type="EMBL" id="CP012173">
    <property type="protein sequence ID" value="AKV76885.1"/>
    <property type="molecule type" value="Genomic_DNA"/>
</dbReference>
<dbReference type="Proteomes" id="UP000061362">
    <property type="component" value="Chromosome"/>
</dbReference>
<gene>
    <name evidence="2" type="ORF">HA72_1660</name>
    <name evidence="3" type="ORF">MsedA_1693</name>
    <name evidence="4" type="ORF">MsedB_1695</name>
    <name evidence="5" type="ORF">MsedC_1693</name>
    <name evidence="6" type="ORF">MsedD_1694</name>
    <name evidence="7" type="ORF">MsedE_1696</name>
</gene>
<dbReference type="OrthoDB" id="37046at2157"/>
<dbReference type="Gene3D" id="2.60.40.790">
    <property type="match status" value="1"/>
</dbReference>
<evidence type="ECO:0008006" key="14">
    <source>
        <dbReference type="Google" id="ProtNLM"/>
    </source>
</evidence>
<dbReference type="OMA" id="IMRVECM"/>
<dbReference type="AlphaFoldDB" id="A0A088E5Q8"/>